<evidence type="ECO:0000313" key="2">
    <source>
        <dbReference type="Proteomes" id="UP000028701"/>
    </source>
</evidence>
<dbReference type="eggNOG" id="ENOG502Z97H">
    <property type="taxonomic scope" value="Bacteria"/>
</dbReference>
<dbReference type="Pfam" id="PF04245">
    <property type="entry name" value="NA37"/>
    <property type="match status" value="1"/>
</dbReference>
<name>A0A081CUE3_9HYPH</name>
<dbReference type="RefSeq" id="WP_165572217.1">
    <property type="nucleotide sequence ID" value="NZ_BBJU01000010.1"/>
</dbReference>
<protein>
    <recommendedName>
        <fullName evidence="3">Nucleoid-associated protein</fullName>
    </recommendedName>
</protein>
<reference evidence="1 2" key="1">
    <citation type="submission" date="2014-08" db="EMBL/GenBank/DDBJ databases">
        <title>Whole genome shotgun sequence of Rhizobium rubi NBRC 13261.</title>
        <authorList>
            <person name="Katano-Makiyama Y."/>
            <person name="Hosoyama A."/>
            <person name="Hashimoto M."/>
            <person name="Hosoyama Y."/>
            <person name="Noguchi M."/>
            <person name="Tsuchikane K."/>
            <person name="Uohara A."/>
            <person name="Ohji S."/>
            <person name="Ichikawa N."/>
            <person name="Kimura A."/>
            <person name="Yamazoe A."/>
            <person name="Fujita N."/>
        </authorList>
    </citation>
    <scope>NUCLEOTIDE SEQUENCE [LARGE SCALE GENOMIC DNA]</scope>
    <source>
        <strain evidence="1 2">NBRC 13261</strain>
    </source>
</reference>
<evidence type="ECO:0000313" key="1">
    <source>
        <dbReference type="EMBL" id="GAK70289.1"/>
    </source>
</evidence>
<dbReference type="Proteomes" id="UP000028701">
    <property type="component" value="Unassembled WGS sequence"/>
</dbReference>
<sequence length="355" mass="40688">MQLENLKINRIVMHEVLKRDEDRQPKTPVFGAALEDLSLPAKVAFTLRVTEALSAQAKSIEMQISDFSSGSMVDIASDLLEANDEIFLEKSRHIATKLASAQKARSIPGGVVITFDGSFGVPKRNFLGVIKAETQSGFRRRKDAETILTEFLENIFLTPATRLYKIGFLLQEPKDESFEWRAIVFDSNISSNHRESAAQYFYEDFFGCLFPSNGPYETSKFFDLTKDFVRRGAFSHEERRDLNDALYTFIKTEKAPTFTAQEFADSYLPNEQKDNFRQFLASKKFPDRAVVRDTANMAGRLRRRKFKFGENVEFSVSPELLHTKEVTIDEIPADAESDERTWTQITIRRRITDQL</sequence>
<gene>
    <name evidence="1" type="ORF">RRU01S_10_01280</name>
</gene>
<proteinExistence type="predicted"/>
<evidence type="ECO:0008006" key="3">
    <source>
        <dbReference type="Google" id="ProtNLM"/>
    </source>
</evidence>
<organism evidence="1 2">
    <name type="scientific">Agrobacterium rubi TR3 = NBRC 13261</name>
    <dbReference type="NCBI Taxonomy" id="1368415"/>
    <lineage>
        <taxon>Bacteria</taxon>
        <taxon>Pseudomonadati</taxon>
        <taxon>Pseudomonadota</taxon>
        <taxon>Alphaproteobacteria</taxon>
        <taxon>Hyphomicrobiales</taxon>
        <taxon>Rhizobiaceae</taxon>
        <taxon>Rhizobium/Agrobacterium group</taxon>
        <taxon>Agrobacterium</taxon>
    </lineage>
</organism>
<dbReference type="InterPro" id="IPR007358">
    <property type="entry name" value="Nucleoid_associated_NdpA"/>
</dbReference>
<dbReference type="GO" id="GO:0009295">
    <property type="term" value="C:nucleoid"/>
    <property type="evidence" value="ECO:0007669"/>
    <property type="project" value="InterPro"/>
</dbReference>
<accession>A0A081CUE3</accession>
<dbReference type="EMBL" id="BBJU01000010">
    <property type="protein sequence ID" value="GAK70289.1"/>
    <property type="molecule type" value="Genomic_DNA"/>
</dbReference>
<comment type="caution">
    <text evidence="1">The sequence shown here is derived from an EMBL/GenBank/DDBJ whole genome shotgun (WGS) entry which is preliminary data.</text>
</comment>
<dbReference type="AlphaFoldDB" id="A0A081CUE3"/>